<gene>
    <name evidence="3" type="ORF">TY91_16280</name>
</gene>
<dbReference type="EMBL" id="JYDC01000120">
    <property type="protein sequence ID" value="KZL35614.1"/>
    <property type="molecule type" value="Genomic_DNA"/>
</dbReference>
<evidence type="ECO:0000313" key="3">
    <source>
        <dbReference type="EMBL" id="KZL35614.1"/>
    </source>
</evidence>
<dbReference type="SUPFAM" id="SSF51735">
    <property type="entry name" value="NAD(P)-binding Rossmann-fold domains"/>
    <property type="match status" value="1"/>
</dbReference>
<evidence type="ECO:0000256" key="1">
    <source>
        <dbReference type="ARBA" id="ARBA00007637"/>
    </source>
</evidence>
<feature type="domain" description="NAD-dependent epimerase/dehydratase" evidence="2">
    <location>
        <begin position="4"/>
        <end position="243"/>
    </location>
</feature>
<accession>A0A166FN41</accession>
<comment type="similarity">
    <text evidence="1">Belongs to the NAD(P)-dependent epimerase/dehydratase family.</text>
</comment>
<dbReference type="AlphaFoldDB" id="A0A166FN41"/>
<dbReference type="PANTHER" id="PTHR43000">
    <property type="entry name" value="DTDP-D-GLUCOSE 4,6-DEHYDRATASE-RELATED"/>
    <property type="match status" value="1"/>
</dbReference>
<protein>
    <submittedName>
        <fullName evidence="3">Epimerase</fullName>
    </submittedName>
</protein>
<proteinExistence type="inferred from homology"/>
<dbReference type="InterPro" id="IPR036291">
    <property type="entry name" value="NAD(P)-bd_dom_sf"/>
</dbReference>
<dbReference type="InterPro" id="IPR001509">
    <property type="entry name" value="Epimerase_deHydtase"/>
</dbReference>
<reference evidence="3 4" key="1">
    <citation type="submission" date="2015-02" db="EMBL/GenBank/DDBJ databases">
        <title>Draft genome sequence of Lactobacillus collinoides CUPV2371 isolated from a natural cider, the first genome sequence of a strain of this species.</title>
        <authorList>
            <person name="Puertas A.I."/>
            <person name="Spano G."/>
            <person name="Capozzi V."/>
            <person name="Lamontanara A."/>
            <person name="Orru L."/>
            <person name="Duenas M.T."/>
        </authorList>
    </citation>
    <scope>NUCLEOTIDE SEQUENCE [LARGE SCALE GENOMIC DNA]</scope>
    <source>
        <strain evidence="3 4">237</strain>
    </source>
</reference>
<organism evidence="3 4">
    <name type="scientific">Secundilactobacillus collinoides</name>
    <name type="common">Lactobacillus collinoides</name>
    <dbReference type="NCBI Taxonomy" id="33960"/>
    <lineage>
        <taxon>Bacteria</taxon>
        <taxon>Bacillati</taxon>
        <taxon>Bacillota</taxon>
        <taxon>Bacilli</taxon>
        <taxon>Lactobacillales</taxon>
        <taxon>Lactobacillaceae</taxon>
        <taxon>Secundilactobacillus</taxon>
    </lineage>
</organism>
<dbReference type="Gene3D" id="3.90.25.10">
    <property type="entry name" value="UDP-galactose 4-epimerase, domain 1"/>
    <property type="match status" value="1"/>
</dbReference>
<dbReference type="Gene3D" id="3.40.50.720">
    <property type="entry name" value="NAD(P)-binding Rossmann-like Domain"/>
    <property type="match status" value="1"/>
</dbReference>
<dbReference type="OrthoDB" id="9811743at2"/>
<evidence type="ECO:0000313" key="4">
    <source>
        <dbReference type="Proteomes" id="UP000076480"/>
    </source>
</evidence>
<dbReference type="Pfam" id="PF01370">
    <property type="entry name" value="Epimerase"/>
    <property type="match status" value="1"/>
</dbReference>
<comment type="caution">
    <text evidence="3">The sequence shown here is derived from an EMBL/GenBank/DDBJ whole genome shotgun (WGS) entry which is preliminary data.</text>
</comment>
<dbReference type="PATRIC" id="fig|33960.6.peg.467"/>
<dbReference type="Proteomes" id="UP000076480">
    <property type="component" value="Unassembled WGS sequence"/>
</dbReference>
<dbReference type="RefSeq" id="WP_056996466.1">
    <property type="nucleotide sequence ID" value="NZ_JYDC01000120.1"/>
</dbReference>
<sequence>MSKVLVTGGAGFIGSNLVDRLIEDNDQVVVVDDLSMGLKSNLQTSSHLKFYEHSITDHEFIKNLLMTEDFDYIYLLAAVASVADSVARPYETHQINQEANIFILEIIRKKKLQVKKILYTSSAAVYGNVQDLPKYETSLVDPLTPYAIDKFATERFVIDYGKLYDIPTVAVRFFNVYGPRQNPKSPYSGVLSLVTQSVLHRSTFTIFGDGEQTRDYVYIQDVIQALYLLTKESDVVHQVFNVGAGTHTSLNQVIQTYESITQRELKVVHKKERPGDIRNSFANIDKLRKIGYQPRFDIADGLKEYWKSFVRGDQTWKIM</sequence>
<evidence type="ECO:0000259" key="2">
    <source>
        <dbReference type="Pfam" id="PF01370"/>
    </source>
</evidence>
<name>A0A166FN41_SECCO</name>
<keyword evidence="4" id="KW-1185">Reference proteome</keyword>